<reference evidence="2" key="2">
    <citation type="submission" date="2016-06" db="EMBL/GenBank/DDBJ databases">
        <title>The genome of a short-lived fish provides insights into sex chromosome evolution and the genetic control of aging.</title>
        <authorList>
            <person name="Reichwald K."/>
            <person name="Felder M."/>
            <person name="Petzold A."/>
            <person name="Koch P."/>
            <person name="Groth M."/>
            <person name="Platzer M."/>
        </authorList>
    </citation>
    <scope>NUCLEOTIDE SEQUENCE</scope>
    <source>
        <tissue evidence="2">Brain</tissue>
    </source>
</reference>
<protein>
    <recommendedName>
        <fullName evidence="1">Helix-turn-helix domain-containing protein</fullName>
    </recommendedName>
</protein>
<organism evidence="2">
    <name type="scientific">Nothobranchius kuhntae</name>
    <name type="common">Beira killifish</name>
    <dbReference type="NCBI Taxonomy" id="321403"/>
    <lineage>
        <taxon>Eukaryota</taxon>
        <taxon>Metazoa</taxon>
        <taxon>Chordata</taxon>
        <taxon>Craniata</taxon>
        <taxon>Vertebrata</taxon>
        <taxon>Euteleostomi</taxon>
        <taxon>Actinopterygii</taxon>
        <taxon>Neopterygii</taxon>
        <taxon>Teleostei</taxon>
        <taxon>Neoteleostei</taxon>
        <taxon>Acanthomorphata</taxon>
        <taxon>Ovalentaria</taxon>
        <taxon>Atherinomorphae</taxon>
        <taxon>Cyprinodontiformes</taxon>
        <taxon>Nothobranchiidae</taxon>
        <taxon>Nothobranchius</taxon>
    </lineage>
</organism>
<dbReference type="AlphaFoldDB" id="A0A1A8IS24"/>
<evidence type="ECO:0000313" key="2">
    <source>
        <dbReference type="EMBL" id="SBR00145.1"/>
    </source>
</evidence>
<sequence length="73" mass="8607">HRTSFHPKHTFAGRIKSQLLRFHRICTQKCDFQEATKPLFSALSSRGYCRTFLRKVYQTFLEKNPINVTSNAF</sequence>
<dbReference type="Pfam" id="PF26215">
    <property type="entry name" value="HTH_animal"/>
    <property type="match status" value="1"/>
</dbReference>
<feature type="domain" description="Helix-turn-helix" evidence="1">
    <location>
        <begin position="1"/>
        <end position="55"/>
    </location>
</feature>
<feature type="non-terminal residue" evidence="2">
    <location>
        <position position="1"/>
    </location>
</feature>
<name>A0A1A8IS24_NOTKU</name>
<dbReference type="EMBL" id="HAED01013700">
    <property type="protein sequence ID" value="SBR00145.1"/>
    <property type="molecule type" value="Transcribed_RNA"/>
</dbReference>
<dbReference type="InterPro" id="IPR058912">
    <property type="entry name" value="HTH_animal"/>
</dbReference>
<accession>A0A1A8IS24</accession>
<feature type="non-terminal residue" evidence="2">
    <location>
        <position position="73"/>
    </location>
</feature>
<gene>
    <name evidence="2" type="primary">Nfu_g_1_026008</name>
</gene>
<reference evidence="2" key="1">
    <citation type="submission" date="2016-05" db="EMBL/GenBank/DDBJ databases">
        <authorList>
            <person name="Lavstsen T."/>
            <person name="Jespersen J.S."/>
        </authorList>
    </citation>
    <scope>NUCLEOTIDE SEQUENCE</scope>
    <source>
        <tissue evidence="2">Brain</tissue>
    </source>
</reference>
<evidence type="ECO:0000259" key="1">
    <source>
        <dbReference type="Pfam" id="PF26215"/>
    </source>
</evidence>
<proteinExistence type="predicted"/>